<evidence type="ECO:0000256" key="7">
    <source>
        <dbReference type="ARBA" id="ARBA00022777"/>
    </source>
</evidence>
<protein>
    <recommendedName>
        <fullName evidence="3">histidine kinase</fullName>
        <ecNumber evidence="3">2.7.13.3</ecNumber>
    </recommendedName>
</protein>
<dbReference type="InterPro" id="IPR050428">
    <property type="entry name" value="TCS_sensor_his_kinase"/>
</dbReference>
<accession>A0A7W8QP10</accession>
<comment type="caution">
    <text evidence="15">The sequence shown here is derived from an EMBL/GenBank/DDBJ whole genome shotgun (WGS) entry which is preliminary data.</text>
</comment>
<keyword evidence="8 12" id="KW-1133">Transmembrane helix</keyword>
<dbReference type="EC" id="2.7.13.3" evidence="3"/>
<dbReference type="GO" id="GO:0000155">
    <property type="term" value="F:phosphorelay sensor kinase activity"/>
    <property type="evidence" value="ECO:0007669"/>
    <property type="project" value="InterPro"/>
</dbReference>
<dbReference type="GO" id="GO:0005886">
    <property type="term" value="C:plasma membrane"/>
    <property type="evidence" value="ECO:0007669"/>
    <property type="project" value="UniProtKB-SubCell"/>
</dbReference>
<dbReference type="InterPro" id="IPR003594">
    <property type="entry name" value="HATPase_dom"/>
</dbReference>
<name>A0A7W8QP10_9ACTN</name>
<dbReference type="Pfam" id="PF00672">
    <property type="entry name" value="HAMP"/>
    <property type="match status" value="1"/>
</dbReference>
<gene>
    <name evidence="15" type="ORF">HDA36_003344</name>
</gene>
<dbReference type="SMART" id="SM00387">
    <property type="entry name" value="HATPase_c"/>
    <property type="match status" value="1"/>
</dbReference>
<evidence type="ECO:0000256" key="3">
    <source>
        <dbReference type="ARBA" id="ARBA00012438"/>
    </source>
</evidence>
<dbReference type="PROSITE" id="PS50109">
    <property type="entry name" value="HIS_KIN"/>
    <property type="match status" value="1"/>
</dbReference>
<keyword evidence="11" id="KW-0175">Coiled coil</keyword>
<dbReference type="PRINTS" id="PR00344">
    <property type="entry name" value="BCTRLSENSOR"/>
</dbReference>
<dbReference type="PROSITE" id="PS50885">
    <property type="entry name" value="HAMP"/>
    <property type="match status" value="1"/>
</dbReference>
<keyword evidence="7 15" id="KW-0418">Kinase</keyword>
<evidence type="ECO:0000256" key="10">
    <source>
        <dbReference type="ARBA" id="ARBA00023136"/>
    </source>
</evidence>
<dbReference type="PANTHER" id="PTHR45436:SF5">
    <property type="entry name" value="SENSOR HISTIDINE KINASE TRCS"/>
    <property type="match status" value="1"/>
</dbReference>
<dbReference type="CDD" id="cd06225">
    <property type="entry name" value="HAMP"/>
    <property type="match status" value="1"/>
</dbReference>
<dbReference type="EMBL" id="JACHDB010000001">
    <property type="protein sequence ID" value="MBB5433260.1"/>
    <property type="molecule type" value="Genomic_DNA"/>
</dbReference>
<feature type="coiled-coil region" evidence="11">
    <location>
        <begin position="220"/>
        <end position="254"/>
    </location>
</feature>
<keyword evidence="4" id="KW-0597">Phosphoprotein</keyword>
<keyword evidence="6 12" id="KW-0812">Transmembrane</keyword>
<keyword evidence="5 15" id="KW-0808">Transferase</keyword>
<dbReference type="InterPro" id="IPR004358">
    <property type="entry name" value="Sig_transdc_His_kin-like_C"/>
</dbReference>
<evidence type="ECO:0000256" key="12">
    <source>
        <dbReference type="SAM" id="Phobius"/>
    </source>
</evidence>
<dbReference type="InterPro" id="IPR005467">
    <property type="entry name" value="His_kinase_dom"/>
</dbReference>
<feature type="transmembrane region" description="Helical" evidence="12">
    <location>
        <begin position="24"/>
        <end position="47"/>
    </location>
</feature>
<dbReference type="SUPFAM" id="SSF158472">
    <property type="entry name" value="HAMP domain-like"/>
    <property type="match status" value="1"/>
</dbReference>
<dbReference type="Gene3D" id="3.30.565.10">
    <property type="entry name" value="Histidine kinase-like ATPase, C-terminal domain"/>
    <property type="match status" value="1"/>
</dbReference>
<evidence type="ECO:0000256" key="11">
    <source>
        <dbReference type="SAM" id="Coils"/>
    </source>
</evidence>
<dbReference type="SMART" id="SM00388">
    <property type="entry name" value="HisKA"/>
    <property type="match status" value="1"/>
</dbReference>
<keyword evidence="16" id="KW-1185">Reference proteome</keyword>
<dbReference type="AlphaFoldDB" id="A0A7W8QP10"/>
<dbReference type="RefSeq" id="WP_312893667.1">
    <property type="nucleotide sequence ID" value="NZ_BAAAJD010000138.1"/>
</dbReference>
<comment type="subcellular location">
    <subcellularLocation>
        <location evidence="2">Cell membrane</location>
    </subcellularLocation>
</comment>
<dbReference type="InterPro" id="IPR003660">
    <property type="entry name" value="HAMP_dom"/>
</dbReference>
<evidence type="ECO:0000256" key="4">
    <source>
        <dbReference type="ARBA" id="ARBA00022553"/>
    </source>
</evidence>
<evidence type="ECO:0000256" key="1">
    <source>
        <dbReference type="ARBA" id="ARBA00000085"/>
    </source>
</evidence>
<feature type="domain" description="Histidine kinase" evidence="13">
    <location>
        <begin position="250"/>
        <end position="462"/>
    </location>
</feature>
<dbReference type="SUPFAM" id="SSF55874">
    <property type="entry name" value="ATPase domain of HSP90 chaperone/DNA topoisomerase II/histidine kinase"/>
    <property type="match status" value="1"/>
</dbReference>
<evidence type="ECO:0000259" key="14">
    <source>
        <dbReference type="PROSITE" id="PS50885"/>
    </source>
</evidence>
<dbReference type="CDD" id="cd00075">
    <property type="entry name" value="HATPase"/>
    <property type="match status" value="1"/>
</dbReference>
<dbReference type="SUPFAM" id="SSF47384">
    <property type="entry name" value="Homodimeric domain of signal transducing histidine kinase"/>
    <property type="match status" value="1"/>
</dbReference>
<dbReference type="Proteomes" id="UP000572635">
    <property type="component" value="Unassembled WGS sequence"/>
</dbReference>
<feature type="transmembrane region" description="Helical" evidence="12">
    <location>
        <begin position="169"/>
        <end position="188"/>
    </location>
</feature>
<comment type="catalytic activity">
    <reaction evidence="1">
        <text>ATP + protein L-histidine = ADP + protein N-phospho-L-histidine.</text>
        <dbReference type="EC" id="2.7.13.3"/>
    </reaction>
</comment>
<keyword evidence="10 12" id="KW-0472">Membrane</keyword>
<dbReference type="InterPro" id="IPR003661">
    <property type="entry name" value="HisK_dim/P_dom"/>
</dbReference>
<dbReference type="Pfam" id="PF00512">
    <property type="entry name" value="HisKA"/>
    <property type="match status" value="1"/>
</dbReference>
<keyword evidence="9" id="KW-0902">Two-component regulatory system</keyword>
<evidence type="ECO:0000256" key="5">
    <source>
        <dbReference type="ARBA" id="ARBA00022679"/>
    </source>
</evidence>
<evidence type="ECO:0000259" key="13">
    <source>
        <dbReference type="PROSITE" id="PS50109"/>
    </source>
</evidence>
<dbReference type="Pfam" id="PF02518">
    <property type="entry name" value="HATPase_c"/>
    <property type="match status" value="1"/>
</dbReference>
<sequence length="469" mass="49660">MAEPPAAEPARRAFWLRWPLRIRLAAATAGAVAAAVVAGAVIGYLIVRDQLYDSLDLSLRREATRMDRQIGRADWVGSGDCVYLTAPSCVQIIGPDGELDPPRGPDMPWVPQRAFAAARGESGPFYTDSGIGDIPIRGYVAPLDGGGAVQVSVRADQVERSVADVGVRMAAAGAGGVALAGLLGYAVARAGLRPVERLTRTAETIAATRDPRHRIDLPGRDELSRLAESFNTMLAELEASAEAQRRLVADASHELRTPLTGLRANIDLLARDLPPERRARLVQTLRGQTASMTGLVNDLIELARGESPGHPPEAVRLDEVVRHCIAEQHRNRPEAGFDVRLDPAVVEAVPERLARAVTNLLDNAAKFGAGAGPIEVRLRGPAPGGPVGAELTVRDRGPGIPEEDLPHVFDRFYRSPSARSLPGSGLGLAIVAQVAEACGASVRAERPEGGGTLVRLAFPGADGADRPEP</sequence>
<dbReference type="Gene3D" id="1.10.287.130">
    <property type="match status" value="1"/>
</dbReference>
<reference evidence="15 16" key="1">
    <citation type="submission" date="2020-08" db="EMBL/GenBank/DDBJ databases">
        <title>Sequencing the genomes of 1000 actinobacteria strains.</title>
        <authorList>
            <person name="Klenk H.-P."/>
        </authorList>
    </citation>
    <scope>NUCLEOTIDE SEQUENCE [LARGE SCALE GENOMIC DNA]</scope>
    <source>
        <strain evidence="15 16">DSM 44551</strain>
    </source>
</reference>
<dbReference type="InterPro" id="IPR036890">
    <property type="entry name" value="HATPase_C_sf"/>
</dbReference>
<evidence type="ECO:0000256" key="9">
    <source>
        <dbReference type="ARBA" id="ARBA00023012"/>
    </source>
</evidence>
<dbReference type="SMART" id="SM00304">
    <property type="entry name" value="HAMP"/>
    <property type="match status" value="1"/>
</dbReference>
<proteinExistence type="predicted"/>
<evidence type="ECO:0000313" key="15">
    <source>
        <dbReference type="EMBL" id="MBB5433260.1"/>
    </source>
</evidence>
<dbReference type="PANTHER" id="PTHR45436">
    <property type="entry name" value="SENSOR HISTIDINE KINASE YKOH"/>
    <property type="match status" value="1"/>
</dbReference>
<feature type="domain" description="HAMP" evidence="14">
    <location>
        <begin position="189"/>
        <end position="242"/>
    </location>
</feature>
<organism evidence="15 16">
    <name type="scientific">Nocardiopsis composta</name>
    <dbReference type="NCBI Taxonomy" id="157465"/>
    <lineage>
        <taxon>Bacteria</taxon>
        <taxon>Bacillati</taxon>
        <taxon>Actinomycetota</taxon>
        <taxon>Actinomycetes</taxon>
        <taxon>Streptosporangiales</taxon>
        <taxon>Nocardiopsidaceae</taxon>
        <taxon>Nocardiopsis</taxon>
    </lineage>
</organism>
<evidence type="ECO:0000256" key="6">
    <source>
        <dbReference type="ARBA" id="ARBA00022692"/>
    </source>
</evidence>
<dbReference type="CDD" id="cd00082">
    <property type="entry name" value="HisKA"/>
    <property type="match status" value="1"/>
</dbReference>
<evidence type="ECO:0000256" key="2">
    <source>
        <dbReference type="ARBA" id="ARBA00004236"/>
    </source>
</evidence>
<evidence type="ECO:0000313" key="16">
    <source>
        <dbReference type="Proteomes" id="UP000572635"/>
    </source>
</evidence>
<evidence type="ECO:0000256" key="8">
    <source>
        <dbReference type="ARBA" id="ARBA00022989"/>
    </source>
</evidence>
<dbReference type="InterPro" id="IPR036097">
    <property type="entry name" value="HisK_dim/P_sf"/>
</dbReference>
<dbReference type="Gene3D" id="6.10.340.10">
    <property type="match status" value="1"/>
</dbReference>